<dbReference type="GO" id="GO:0016491">
    <property type="term" value="F:oxidoreductase activity"/>
    <property type="evidence" value="ECO:0007669"/>
    <property type="project" value="UniProtKB-KW"/>
</dbReference>
<evidence type="ECO:0000256" key="7">
    <source>
        <dbReference type="ARBA" id="ARBA00023002"/>
    </source>
</evidence>
<evidence type="ECO:0000256" key="1">
    <source>
        <dbReference type="ARBA" id="ARBA00004141"/>
    </source>
</evidence>
<name>A0ABV2BSE4_9GAMM</name>
<evidence type="ECO:0000256" key="9">
    <source>
        <dbReference type="ARBA" id="ARBA00023098"/>
    </source>
</evidence>
<dbReference type="CDD" id="cd03505">
    <property type="entry name" value="Delta9-FADS-like"/>
    <property type="match status" value="1"/>
</dbReference>
<comment type="subcellular location">
    <subcellularLocation>
        <location evidence="1">Membrane</location>
        <topology evidence="1">Multi-pass membrane protein</topology>
    </subcellularLocation>
</comment>
<dbReference type="EC" id="1.14.19.-" evidence="14"/>
<evidence type="ECO:0000259" key="13">
    <source>
        <dbReference type="Pfam" id="PF00487"/>
    </source>
</evidence>
<evidence type="ECO:0000313" key="14">
    <source>
        <dbReference type="EMBL" id="MET1254855.1"/>
    </source>
</evidence>
<keyword evidence="15" id="KW-1185">Reference proteome</keyword>
<feature type="transmembrane region" description="Helical" evidence="12">
    <location>
        <begin position="72"/>
        <end position="91"/>
    </location>
</feature>
<keyword evidence="10 12" id="KW-0472">Membrane</keyword>
<evidence type="ECO:0000256" key="4">
    <source>
        <dbReference type="ARBA" id="ARBA00022692"/>
    </source>
</evidence>
<dbReference type="Proteomes" id="UP001548189">
    <property type="component" value="Unassembled WGS sequence"/>
</dbReference>
<evidence type="ECO:0000256" key="12">
    <source>
        <dbReference type="SAM" id="Phobius"/>
    </source>
</evidence>
<evidence type="ECO:0000256" key="3">
    <source>
        <dbReference type="ARBA" id="ARBA00022516"/>
    </source>
</evidence>
<evidence type="ECO:0000256" key="11">
    <source>
        <dbReference type="ARBA" id="ARBA00023160"/>
    </source>
</evidence>
<dbReference type="EMBL" id="JBEVCJ010000006">
    <property type="protein sequence ID" value="MET1254855.1"/>
    <property type="molecule type" value="Genomic_DNA"/>
</dbReference>
<dbReference type="Pfam" id="PF00487">
    <property type="entry name" value="FA_desaturase"/>
    <property type="match status" value="1"/>
</dbReference>
<reference evidence="14 15" key="1">
    <citation type="submission" date="2024-06" db="EMBL/GenBank/DDBJ databases">
        <authorList>
            <person name="Li F."/>
        </authorList>
    </citation>
    <scope>NUCLEOTIDE SEQUENCE [LARGE SCALE GENOMIC DNA]</scope>
    <source>
        <strain evidence="14 15">GXAS 311</strain>
    </source>
</reference>
<feature type="transmembrane region" description="Helical" evidence="12">
    <location>
        <begin position="245"/>
        <end position="264"/>
    </location>
</feature>
<keyword evidence="9" id="KW-0443">Lipid metabolism</keyword>
<accession>A0ABV2BSE4</accession>
<keyword evidence="5" id="KW-0276">Fatty acid metabolism</keyword>
<feature type="domain" description="Fatty acid desaturase" evidence="13">
    <location>
        <begin position="94"/>
        <end position="310"/>
    </location>
</feature>
<comment type="caution">
    <text evidence="14">The sequence shown here is derived from an EMBL/GenBank/DDBJ whole genome shotgun (WGS) entry which is preliminary data.</text>
</comment>
<organism evidence="14 15">
    <name type="scientific">Aliikangiella maris</name>
    <dbReference type="NCBI Taxonomy" id="3162458"/>
    <lineage>
        <taxon>Bacteria</taxon>
        <taxon>Pseudomonadati</taxon>
        <taxon>Pseudomonadota</taxon>
        <taxon>Gammaproteobacteria</taxon>
        <taxon>Oceanospirillales</taxon>
        <taxon>Pleioneaceae</taxon>
        <taxon>Aliikangiella</taxon>
    </lineage>
</organism>
<feature type="transmembrane region" description="Helical" evidence="12">
    <location>
        <begin position="97"/>
        <end position="116"/>
    </location>
</feature>
<keyword evidence="3" id="KW-0444">Lipid biosynthesis</keyword>
<evidence type="ECO:0000256" key="8">
    <source>
        <dbReference type="ARBA" id="ARBA00023004"/>
    </source>
</evidence>
<keyword evidence="4 12" id="KW-0812">Transmembrane</keyword>
<comment type="similarity">
    <text evidence="2">Belongs to the fatty acid desaturase type 2 family.</text>
</comment>
<dbReference type="RefSeq" id="WP_353874471.1">
    <property type="nucleotide sequence ID" value="NZ_JBEVCJ010000006.1"/>
</dbReference>
<keyword evidence="8" id="KW-0408">Iron</keyword>
<evidence type="ECO:0000256" key="10">
    <source>
        <dbReference type="ARBA" id="ARBA00023136"/>
    </source>
</evidence>
<keyword evidence="6 12" id="KW-1133">Transmembrane helix</keyword>
<evidence type="ECO:0000256" key="2">
    <source>
        <dbReference type="ARBA" id="ARBA00008749"/>
    </source>
</evidence>
<proteinExistence type="inferred from homology"/>
<evidence type="ECO:0000256" key="5">
    <source>
        <dbReference type="ARBA" id="ARBA00022832"/>
    </source>
</evidence>
<dbReference type="PANTHER" id="PTHR11351:SF31">
    <property type="entry name" value="DESATURASE 1, ISOFORM A-RELATED"/>
    <property type="match status" value="1"/>
</dbReference>
<dbReference type="PRINTS" id="PR00075">
    <property type="entry name" value="FACDDSATRASE"/>
</dbReference>
<keyword evidence="7 14" id="KW-0560">Oxidoreductase</keyword>
<sequence>MNSEPLRNSKIQAIFSWFDNNSLPPSSAANRLSNQSQVGSKTASQVASNNDAALAIAKQGLIPNQGMQTINWLRIVPFILIHLFPLLIFVVGFSWTALWFAVAFYVLRMFAITGFYHRYFSHRNFKTSRTIQFIFAFIGATSAQRGPLWWASHHREHHRHSDTTADPHSPEHKGFWWSHMFWFLADENLPTQTQRIKDFTKYRELQWLDRFDMFAPLILIIGLFLTGEILAVYAPSLDTNGLQLVVWGFFVSTLCLYHATYTINSLAHRFGKRRFETPDNSRNNFWLALITLGEGWHNNHHYFSGTARQGFYWWEIDITYYLLKIMNKLGLVWELKPLPERIKQQLSKDH</sequence>
<protein>
    <submittedName>
        <fullName evidence="14">Acyl-CoA desaturase</fullName>
        <ecNumber evidence="14">1.14.19.-</ecNumber>
    </submittedName>
</protein>
<evidence type="ECO:0000256" key="6">
    <source>
        <dbReference type="ARBA" id="ARBA00022989"/>
    </source>
</evidence>
<dbReference type="PANTHER" id="PTHR11351">
    <property type="entry name" value="ACYL-COA DESATURASE"/>
    <property type="match status" value="1"/>
</dbReference>
<dbReference type="InterPro" id="IPR015876">
    <property type="entry name" value="Acyl-CoA_DS"/>
</dbReference>
<dbReference type="InterPro" id="IPR005804">
    <property type="entry name" value="FA_desaturase_dom"/>
</dbReference>
<evidence type="ECO:0000313" key="15">
    <source>
        <dbReference type="Proteomes" id="UP001548189"/>
    </source>
</evidence>
<feature type="transmembrane region" description="Helical" evidence="12">
    <location>
        <begin position="213"/>
        <end position="233"/>
    </location>
</feature>
<keyword evidence="11" id="KW-0275">Fatty acid biosynthesis</keyword>
<gene>
    <name evidence="14" type="ORF">ABVT43_06950</name>
</gene>